<keyword evidence="3" id="KW-1185">Reference proteome</keyword>
<proteinExistence type="predicted"/>
<name>A0A9D4FRP9_DREPO</name>
<evidence type="ECO:0000313" key="2">
    <source>
        <dbReference type="EMBL" id="KAH3801240.1"/>
    </source>
</evidence>
<protein>
    <submittedName>
        <fullName evidence="2">Uncharacterized protein</fullName>
    </submittedName>
</protein>
<keyword evidence="1" id="KW-0175">Coiled coil</keyword>
<evidence type="ECO:0000256" key="1">
    <source>
        <dbReference type="SAM" id="Coils"/>
    </source>
</evidence>
<reference evidence="2" key="2">
    <citation type="submission" date="2020-11" db="EMBL/GenBank/DDBJ databases">
        <authorList>
            <person name="McCartney M.A."/>
            <person name="Auch B."/>
            <person name="Kono T."/>
            <person name="Mallez S."/>
            <person name="Becker A."/>
            <person name="Gohl D.M."/>
            <person name="Silverstein K.A.T."/>
            <person name="Koren S."/>
            <person name="Bechman K.B."/>
            <person name="Herman A."/>
            <person name="Abrahante J.E."/>
            <person name="Garbe J."/>
        </authorList>
    </citation>
    <scope>NUCLEOTIDE SEQUENCE</scope>
    <source>
        <strain evidence="2">Duluth1</strain>
        <tissue evidence="2">Whole animal</tissue>
    </source>
</reference>
<dbReference type="EMBL" id="JAIWYP010000007">
    <property type="protein sequence ID" value="KAH3801240.1"/>
    <property type="molecule type" value="Genomic_DNA"/>
</dbReference>
<dbReference type="AlphaFoldDB" id="A0A9D4FRP9"/>
<accession>A0A9D4FRP9</accession>
<evidence type="ECO:0000313" key="3">
    <source>
        <dbReference type="Proteomes" id="UP000828390"/>
    </source>
</evidence>
<sequence length="384" mass="43512">MELANDQLKHFLSTMKTFLMLSFFQDYKDEVDCQLDKLSKLENDEFEVSIENEIAARKDALDGMQELIADIQGNYSQMKDQLEEINKRTADQCSDNREIKQHLSAQTKNIELIHETQESMSESMSHLQTNIRESSEKTDKILASNGLILARMEQLYELLTKQNPDLKETLQTDIVTKINVKPTNAEAGDTVSEEMCTAGIEIINSFNGDSADDPLKHGLKDVVGKLQEGNNKVTGFKQKCLEIYVSSPTIKSWVTLNKAFFDGTIEKAFLPLQTYLRTRHGCSNLTLTIELDQECFNKCANTIISTLNRMFNNQQTEVHPNKVMENERKEETHKTAQAGDCSEVIYDTVTKTPVVNMEVTTLCDEMQAIVKKPLIASCEETRGK</sequence>
<comment type="caution">
    <text evidence="2">The sequence shown here is derived from an EMBL/GenBank/DDBJ whole genome shotgun (WGS) entry which is preliminary data.</text>
</comment>
<organism evidence="2 3">
    <name type="scientific">Dreissena polymorpha</name>
    <name type="common">Zebra mussel</name>
    <name type="synonym">Mytilus polymorpha</name>
    <dbReference type="NCBI Taxonomy" id="45954"/>
    <lineage>
        <taxon>Eukaryota</taxon>
        <taxon>Metazoa</taxon>
        <taxon>Spiralia</taxon>
        <taxon>Lophotrochozoa</taxon>
        <taxon>Mollusca</taxon>
        <taxon>Bivalvia</taxon>
        <taxon>Autobranchia</taxon>
        <taxon>Heteroconchia</taxon>
        <taxon>Euheterodonta</taxon>
        <taxon>Imparidentia</taxon>
        <taxon>Neoheterodontei</taxon>
        <taxon>Myida</taxon>
        <taxon>Dreissenoidea</taxon>
        <taxon>Dreissenidae</taxon>
        <taxon>Dreissena</taxon>
    </lineage>
</organism>
<reference evidence="2" key="1">
    <citation type="journal article" date="2019" name="bioRxiv">
        <title>The Genome of the Zebra Mussel, Dreissena polymorpha: A Resource for Invasive Species Research.</title>
        <authorList>
            <person name="McCartney M.A."/>
            <person name="Auch B."/>
            <person name="Kono T."/>
            <person name="Mallez S."/>
            <person name="Zhang Y."/>
            <person name="Obille A."/>
            <person name="Becker A."/>
            <person name="Abrahante J.E."/>
            <person name="Garbe J."/>
            <person name="Badalamenti J.P."/>
            <person name="Herman A."/>
            <person name="Mangelson H."/>
            <person name="Liachko I."/>
            <person name="Sullivan S."/>
            <person name="Sone E.D."/>
            <person name="Koren S."/>
            <person name="Silverstein K.A.T."/>
            <person name="Beckman K.B."/>
            <person name="Gohl D.M."/>
        </authorList>
    </citation>
    <scope>NUCLEOTIDE SEQUENCE</scope>
    <source>
        <strain evidence="2">Duluth1</strain>
        <tissue evidence="2">Whole animal</tissue>
    </source>
</reference>
<feature type="coiled-coil region" evidence="1">
    <location>
        <begin position="24"/>
        <end position="88"/>
    </location>
</feature>
<dbReference type="Proteomes" id="UP000828390">
    <property type="component" value="Unassembled WGS sequence"/>
</dbReference>
<gene>
    <name evidence="2" type="ORF">DPMN_154887</name>
</gene>